<dbReference type="SUPFAM" id="SSF53474">
    <property type="entry name" value="alpha/beta-Hydrolases"/>
    <property type="match status" value="1"/>
</dbReference>
<dbReference type="InterPro" id="IPR022742">
    <property type="entry name" value="Hydrolase_4"/>
</dbReference>
<dbReference type="RefSeq" id="WP_173752044.1">
    <property type="nucleotide sequence ID" value="NZ_BAABXP010000002.1"/>
</dbReference>
<dbReference type="InterPro" id="IPR051044">
    <property type="entry name" value="MAG_DAG_Lipase"/>
</dbReference>
<feature type="domain" description="Serine aminopeptidase S33" evidence="1">
    <location>
        <begin position="31"/>
        <end position="292"/>
    </location>
</feature>
<dbReference type="GO" id="GO:0016787">
    <property type="term" value="F:hydrolase activity"/>
    <property type="evidence" value="ECO:0007669"/>
    <property type="project" value="UniProtKB-KW"/>
</dbReference>
<dbReference type="Proteomes" id="UP001549106">
    <property type="component" value="Unassembled WGS sequence"/>
</dbReference>
<dbReference type="InterPro" id="IPR029058">
    <property type="entry name" value="AB_hydrolase_fold"/>
</dbReference>
<sequence>MVKRYRQFFRSDADGLRISALSICPEEMPYKGVIQLVHGMSEHKERYEPFMEYMASLGYVAVIHDHRGHGQSVRSGDDLGYMYGGGADAMLADIASVNRQIREKFPDLPLILMGHSMGSLAVRAFAAEHDDCMDMLIVCGSPSNRRARIAGSVIAKLEGKLFGMRHRSRLLEILSFGNYAARFSGEKNRNAWICSDPEVYQAYTDSELCGFTFTDDAYLALFQLMKRAYDVKHWNCTKPELPVLFISGADDPCLGNVRQFAAAVQKMRDAGYRDVKGKLYPGMRHEILNEKDRERVFRDISVYIRKKGF</sequence>
<reference evidence="2 3" key="1">
    <citation type="submission" date="2024-06" db="EMBL/GenBank/DDBJ databases">
        <title>Genomic Encyclopedia of Type Strains, Phase IV (KMG-IV): sequencing the most valuable type-strain genomes for metagenomic binning, comparative biology and taxonomic classification.</title>
        <authorList>
            <person name="Goeker M."/>
        </authorList>
    </citation>
    <scope>NUCLEOTIDE SEQUENCE [LARGE SCALE GENOMIC DNA]</scope>
    <source>
        <strain evidence="2 3">DSM 29492</strain>
    </source>
</reference>
<dbReference type="Gene3D" id="3.40.50.1820">
    <property type="entry name" value="alpha/beta hydrolase"/>
    <property type="match status" value="1"/>
</dbReference>
<organism evidence="2 3">
    <name type="scientific">Blautia caecimuris</name>
    <dbReference type="NCBI Taxonomy" id="1796615"/>
    <lineage>
        <taxon>Bacteria</taxon>
        <taxon>Bacillati</taxon>
        <taxon>Bacillota</taxon>
        <taxon>Clostridia</taxon>
        <taxon>Lachnospirales</taxon>
        <taxon>Lachnospiraceae</taxon>
        <taxon>Blautia</taxon>
    </lineage>
</organism>
<evidence type="ECO:0000313" key="2">
    <source>
        <dbReference type="EMBL" id="MET3748996.1"/>
    </source>
</evidence>
<keyword evidence="2" id="KW-0378">Hydrolase</keyword>
<dbReference type="EMBL" id="JBEPMJ010000001">
    <property type="protein sequence ID" value="MET3748996.1"/>
    <property type="molecule type" value="Genomic_DNA"/>
</dbReference>
<gene>
    <name evidence="2" type="ORF">ABID24_000212</name>
</gene>
<proteinExistence type="predicted"/>
<dbReference type="Pfam" id="PF12146">
    <property type="entry name" value="Hydrolase_4"/>
    <property type="match status" value="1"/>
</dbReference>
<evidence type="ECO:0000313" key="3">
    <source>
        <dbReference type="Proteomes" id="UP001549106"/>
    </source>
</evidence>
<evidence type="ECO:0000259" key="1">
    <source>
        <dbReference type="Pfam" id="PF12146"/>
    </source>
</evidence>
<keyword evidence="3" id="KW-1185">Reference proteome</keyword>
<comment type="caution">
    <text evidence="2">The sequence shown here is derived from an EMBL/GenBank/DDBJ whole genome shotgun (WGS) entry which is preliminary data.</text>
</comment>
<dbReference type="PANTHER" id="PTHR11614">
    <property type="entry name" value="PHOSPHOLIPASE-RELATED"/>
    <property type="match status" value="1"/>
</dbReference>
<protein>
    <submittedName>
        <fullName evidence="2">Alpha-beta hydrolase superfamily lysophospholipase</fullName>
    </submittedName>
</protein>
<accession>A0ABV2LXR2</accession>
<name>A0ABV2LXR2_9FIRM</name>